<dbReference type="OrthoDB" id="128867at2759"/>
<feature type="compositionally biased region" description="Basic and acidic residues" evidence="3">
    <location>
        <begin position="49"/>
        <end position="68"/>
    </location>
</feature>
<comment type="caution">
    <text evidence="4">The sequence shown here is derived from an EMBL/GenBank/DDBJ whole genome shotgun (WGS) entry which is preliminary data.</text>
</comment>
<evidence type="ECO:0000256" key="1">
    <source>
        <dbReference type="ARBA" id="ARBA00022574"/>
    </source>
</evidence>
<dbReference type="PANTHER" id="PTHR44472:SF1">
    <property type="entry name" value="DDB1 AND CUL4 ASSOCIATED FACTOR 4"/>
    <property type="match status" value="1"/>
</dbReference>
<evidence type="ECO:0000256" key="3">
    <source>
        <dbReference type="SAM" id="MobiDB-lite"/>
    </source>
</evidence>
<dbReference type="PANTHER" id="PTHR44472">
    <property type="entry name" value="DDB1- AND CUL4-ASSOCIATED FACTOR 4-RELATED"/>
    <property type="match status" value="1"/>
</dbReference>
<reference evidence="4 5" key="1">
    <citation type="submission" date="2015-07" db="EMBL/GenBank/DDBJ databases">
        <title>Comparative genomics of the Sigatoka disease complex on banana suggests a link between parallel evolutionary changes in Pseudocercospora fijiensis and Pseudocercospora eumusae and increased virulence on the banana host.</title>
        <authorList>
            <person name="Chang T.-C."/>
            <person name="Salvucci A."/>
            <person name="Crous P.W."/>
            <person name="Stergiopoulos I."/>
        </authorList>
    </citation>
    <scope>NUCLEOTIDE SEQUENCE [LARGE SCALE GENOMIC DNA]</scope>
    <source>
        <strain evidence="4 5">CBS 116634</strain>
    </source>
</reference>
<accession>A0A139IP08</accession>
<dbReference type="Gene3D" id="2.130.10.10">
    <property type="entry name" value="YVTN repeat-like/Quinoprotein amine dehydrogenase"/>
    <property type="match status" value="1"/>
</dbReference>
<dbReference type="InterPro" id="IPR036322">
    <property type="entry name" value="WD40_repeat_dom_sf"/>
</dbReference>
<proteinExistence type="predicted"/>
<dbReference type="Proteomes" id="UP000073492">
    <property type="component" value="Unassembled WGS sequence"/>
</dbReference>
<keyword evidence="2" id="KW-0677">Repeat</keyword>
<evidence type="ECO:0000313" key="4">
    <source>
        <dbReference type="EMBL" id="KXT16286.1"/>
    </source>
</evidence>
<dbReference type="STRING" id="113226.A0A139IP08"/>
<gene>
    <name evidence="4" type="ORF">AC579_460</name>
</gene>
<dbReference type="SUPFAM" id="SSF50978">
    <property type="entry name" value="WD40 repeat-like"/>
    <property type="match status" value="1"/>
</dbReference>
<feature type="region of interest" description="Disordered" evidence="3">
    <location>
        <begin position="42"/>
        <end position="71"/>
    </location>
</feature>
<name>A0A139IP08_9PEZI</name>
<keyword evidence="1" id="KW-0853">WD repeat</keyword>
<dbReference type="GO" id="GO:0080008">
    <property type="term" value="C:Cul4-RING E3 ubiquitin ligase complex"/>
    <property type="evidence" value="ECO:0007669"/>
    <property type="project" value="TreeGrafter"/>
</dbReference>
<dbReference type="InterPro" id="IPR015943">
    <property type="entry name" value="WD40/YVTN_repeat-like_dom_sf"/>
</dbReference>
<evidence type="ECO:0000256" key="2">
    <source>
        <dbReference type="ARBA" id="ARBA00022737"/>
    </source>
</evidence>
<dbReference type="EMBL" id="LFZO01000040">
    <property type="protein sequence ID" value="KXT16286.1"/>
    <property type="molecule type" value="Genomic_DNA"/>
</dbReference>
<keyword evidence="5" id="KW-1185">Reference proteome</keyword>
<dbReference type="InterPro" id="IPR052254">
    <property type="entry name" value="CUL4-DDB1_E3_ligase_receptor"/>
</dbReference>
<dbReference type="AlphaFoldDB" id="A0A139IP08"/>
<evidence type="ECO:0000313" key="5">
    <source>
        <dbReference type="Proteomes" id="UP000073492"/>
    </source>
</evidence>
<organism evidence="4 5">
    <name type="scientific">Pseudocercospora musae</name>
    <dbReference type="NCBI Taxonomy" id="113226"/>
    <lineage>
        <taxon>Eukaryota</taxon>
        <taxon>Fungi</taxon>
        <taxon>Dikarya</taxon>
        <taxon>Ascomycota</taxon>
        <taxon>Pezizomycotina</taxon>
        <taxon>Dothideomycetes</taxon>
        <taxon>Dothideomycetidae</taxon>
        <taxon>Mycosphaerellales</taxon>
        <taxon>Mycosphaerellaceae</taxon>
        <taxon>Pseudocercospora</taxon>
    </lineage>
</organism>
<protein>
    <submittedName>
        <fullName evidence="4">Uncharacterized protein</fullName>
    </submittedName>
</protein>
<sequence length="447" mass="50471">MLQNSLGRGKMNRGNIPGFYWDADKKKYFKIQASHKVPADAKYSQSSVTREKKQVRDAKRRTTAEHKSMKGRIHRKFERSRILATCGLQRELGDKPDHHRDEAIVESWTLKRIRCEPAIETTSGVSVLDYQYLPRSRASALLVETSTPHTSILLCEDVSGGYSARPFPLWGRAVAVEAIDGDTPIIFASVQRRAPYSAFFRFGLLDEFFTATEPNPFQESCLVPSILHLWTSKVEMNEHNVALAGIGAISVYSLDPKAQICELQLDECEVFTVDWLSRSTLAYGALEETKSARHCVRLWDIRSQGQASRLKKSRRITGLSSIDESGHNLLVSSNISIDLHDLRMTKTWKENPLLSIPHTSVGPQLNYDILRPSSKLIAAADQYDSRVQIYSLGTGKHVKELFTKSKYTDCHLGKLRWQENVNGSPELRAGHGNFINTWAWHVGSEDD</sequence>